<evidence type="ECO:0000259" key="3">
    <source>
        <dbReference type="PROSITE" id="PS50943"/>
    </source>
</evidence>
<dbReference type="SUPFAM" id="SSF47413">
    <property type="entry name" value="lambda repressor-like DNA-binding domains"/>
    <property type="match status" value="1"/>
</dbReference>
<sequence length="201" mass="22659">MEFNEKLQQLRKQKELTQEDLAEQIFVSRTAISKWESGRGYPSIESLKAISKFFHVSIDDLLSGEELISLAETDKKEKMGNMCDLVFGILDGMSALMFFVPFFGQPENGMIRMVSLSGLNEMQAYTQAAYTLIVVLTAAFGIAELALQNVRHRVWMKGKWIVSMALSIFGTMGFIASRQPYAASFLFCILVLKGILIHKLR</sequence>
<keyword evidence="2" id="KW-0472">Membrane</keyword>
<dbReference type="CDD" id="cd00093">
    <property type="entry name" value="HTH_XRE"/>
    <property type="match status" value="1"/>
</dbReference>
<keyword evidence="2" id="KW-1133">Transmembrane helix</keyword>
<dbReference type="InterPro" id="IPR010982">
    <property type="entry name" value="Lambda_DNA-bd_dom_sf"/>
</dbReference>
<dbReference type="PANTHER" id="PTHR46558">
    <property type="entry name" value="TRACRIPTIONAL REGULATORY PROTEIN-RELATED-RELATED"/>
    <property type="match status" value="1"/>
</dbReference>
<organism evidence="4 5">
    <name type="scientific">Ruminococcus gauvreauii</name>
    <dbReference type="NCBI Taxonomy" id="438033"/>
    <lineage>
        <taxon>Bacteria</taxon>
        <taxon>Bacillati</taxon>
        <taxon>Bacillota</taxon>
        <taxon>Clostridia</taxon>
        <taxon>Eubacteriales</taxon>
        <taxon>Oscillospiraceae</taxon>
        <taxon>Ruminococcus</taxon>
    </lineage>
</organism>
<dbReference type="PROSITE" id="PS50943">
    <property type="entry name" value="HTH_CROC1"/>
    <property type="match status" value="1"/>
</dbReference>
<keyword evidence="5" id="KW-1185">Reference proteome</keyword>
<evidence type="ECO:0000256" key="2">
    <source>
        <dbReference type="SAM" id="Phobius"/>
    </source>
</evidence>
<protein>
    <submittedName>
        <fullName evidence="4">Helix-turn-helix domain-containing protein</fullName>
    </submittedName>
</protein>
<dbReference type="RefSeq" id="WP_028529680.1">
    <property type="nucleotide sequence ID" value="NZ_CABLBR010000030.1"/>
</dbReference>
<dbReference type="SMART" id="SM00530">
    <property type="entry name" value="HTH_XRE"/>
    <property type="match status" value="1"/>
</dbReference>
<dbReference type="Proteomes" id="UP001060164">
    <property type="component" value="Chromosome"/>
</dbReference>
<feature type="transmembrane region" description="Helical" evidence="2">
    <location>
        <begin position="182"/>
        <end position="200"/>
    </location>
</feature>
<proteinExistence type="predicted"/>
<feature type="domain" description="HTH cro/C1-type" evidence="3">
    <location>
        <begin position="7"/>
        <end position="61"/>
    </location>
</feature>
<dbReference type="Gene3D" id="1.10.260.40">
    <property type="entry name" value="lambda repressor-like DNA-binding domains"/>
    <property type="match status" value="1"/>
</dbReference>
<keyword evidence="1" id="KW-0238">DNA-binding</keyword>
<keyword evidence="2" id="KW-0812">Transmembrane</keyword>
<feature type="transmembrane region" description="Helical" evidence="2">
    <location>
        <begin position="124"/>
        <end position="147"/>
    </location>
</feature>
<evidence type="ECO:0000313" key="4">
    <source>
        <dbReference type="EMBL" id="UWP60360.1"/>
    </source>
</evidence>
<evidence type="ECO:0000256" key="1">
    <source>
        <dbReference type="ARBA" id="ARBA00023125"/>
    </source>
</evidence>
<dbReference type="Pfam" id="PF01381">
    <property type="entry name" value="HTH_3"/>
    <property type="match status" value="1"/>
</dbReference>
<evidence type="ECO:0000313" key="5">
    <source>
        <dbReference type="Proteomes" id="UP001060164"/>
    </source>
</evidence>
<dbReference type="EMBL" id="CP102290">
    <property type="protein sequence ID" value="UWP60360.1"/>
    <property type="molecule type" value="Genomic_DNA"/>
</dbReference>
<dbReference type="InterPro" id="IPR001387">
    <property type="entry name" value="Cro/C1-type_HTH"/>
</dbReference>
<name>A0ABY5VIH4_9FIRM</name>
<feature type="transmembrane region" description="Helical" evidence="2">
    <location>
        <begin position="159"/>
        <end position="176"/>
    </location>
</feature>
<reference evidence="4" key="1">
    <citation type="journal article" date="2022" name="Cell">
        <title>Design, construction, and in vivo augmentation of a complex gut microbiome.</title>
        <authorList>
            <person name="Cheng A.G."/>
            <person name="Ho P.Y."/>
            <person name="Aranda-Diaz A."/>
            <person name="Jain S."/>
            <person name="Yu F.B."/>
            <person name="Meng X."/>
            <person name="Wang M."/>
            <person name="Iakiviak M."/>
            <person name="Nagashima K."/>
            <person name="Zhao A."/>
            <person name="Murugkar P."/>
            <person name="Patil A."/>
            <person name="Atabakhsh K."/>
            <person name="Weakley A."/>
            <person name="Yan J."/>
            <person name="Brumbaugh A.R."/>
            <person name="Higginbottom S."/>
            <person name="Dimas A."/>
            <person name="Shiver A.L."/>
            <person name="Deutschbauer A."/>
            <person name="Neff N."/>
            <person name="Sonnenburg J.L."/>
            <person name="Huang K.C."/>
            <person name="Fischbach M.A."/>
        </authorList>
    </citation>
    <scope>NUCLEOTIDE SEQUENCE</scope>
    <source>
        <strain evidence="4">DSM 19829</strain>
    </source>
</reference>
<feature type="transmembrane region" description="Helical" evidence="2">
    <location>
        <begin position="85"/>
        <end position="104"/>
    </location>
</feature>
<dbReference type="PANTHER" id="PTHR46558:SF11">
    <property type="entry name" value="HTH-TYPE TRANSCRIPTIONAL REGULATOR XRE"/>
    <property type="match status" value="1"/>
</dbReference>
<accession>A0ABY5VIH4</accession>
<gene>
    <name evidence="4" type="ORF">NQ502_04705</name>
</gene>